<dbReference type="Pfam" id="PF00528">
    <property type="entry name" value="BPD_transp_1"/>
    <property type="match status" value="1"/>
</dbReference>
<evidence type="ECO:0000256" key="8">
    <source>
        <dbReference type="SAM" id="MobiDB-lite"/>
    </source>
</evidence>
<comment type="caution">
    <text evidence="10">The sequence shown here is derived from an EMBL/GenBank/DDBJ whole genome shotgun (WGS) entry which is preliminary data.</text>
</comment>
<keyword evidence="5 7" id="KW-1133">Transmembrane helix</keyword>
<feature type="transmembrane region" description="Helical" evidence="7">
    <location>
        <begin position="179"/>
        <end position="204"/>
    </location>
</feature>
<sequence>MGINPSAHVPAAPSGAAGPSGADQHHADQDNLGNTARTDFWRFLGIKVSGAAVSLVLVLFSAFFIFRIIGGDPVRAIGGDGAMTPEQRAEIEERLGLNEPLTVQFWEYVRSLFSLDWGTSYVNNQQVTTLMWDRLPNTLLLTGTALVLAAGFGVWAGARAGWKPGSLFEKSQVGISLALWSAPTFWLGMIVIIVFSVQLGLFPVNGMRSGRGVGDGFVPQFLDVAHHLVLPAFTMAAVIYAQYVLIMRSSILEERGNDYLMVAKAKGLRDDLVRRRHAVPNAMLPTVTLIALQFGAIFNGALLTETIFSWPGLGLLFYQAIRVPDIPLLQLLFVFFAGTTILANLFADIIYRFLDPRVRGTS</sequence>
<evidence type="ECO:0000256" key="4">
    <source>
        <dbReference type="ARBA" id="ARBA00022692"/>
    </source>
</evidence>
<dbReference type="InterPro" id="IPR035906">
    <property type="entry name" value="MetI-like_sf"/>
</dbReference>
<keyword evidence="4 7" id="KW-0812">Transmembrane</keyword>
<feature type="region of interest" description="Disordered" evidence="8">
    <location>
        <begin position="1"/>
        <end position="31"/>
    </location>
</feature>
<evidence type="ECO:0000256" key="7">
    <source>
        <dbReference type="RuleBase" id="RU363032"/>
    </source>
</evidence>
<dbReference type="Proteomes" id="UP000460435">
    <property type="component" value="Unassembled WGS sequence"/>
</dbReference>
<comment type="subcellular location">
    <subcellularLocation>
        <location evidence="1 7">Cell membrane</location>
        <topology evidence="1 7">Multi-pass membrane protein</topology>
    </subcellularLocation>
</comment>
<dbReference type="Pfam" id="PF19300">
    <property type="entry name" value="BPD_transp_1_N"/>
    <property type="match status" value="1"/>
</dbReference>
<feature type="transmembrane region" description="Helical" evidence="7">
    <location>
        <begin position="224"/>
        <end position="246"/>
    </location>
</feature>
<evidence type="ECO:0000256" key="5">
    <source>
        <dbReference type="ARBA" id="ARBA00022989"/>
    </source>
</evidence>
<protein>
    <submittedName>
        <fullName evidence="10">ABC transporter permease subunit</fullName>
    </submittedName>
</protein>
<feature type="transmembrane region" description="Helical" evidence="7">
    <location>
        <begin position="282"/>
        <end position="308"/>
    </location>
</feature>
<feature type="transmembrane region" description="Helical" evidence="7">
    <location>
        <begin position="139"/>
        <end position="158"/>
    </location>
</feature>
<dbReference type="CDD" id="cd06261">
    <property type="entry name" value="TM_PBP2"/>
    <property type="match status" value="1"/>
</dbReference>
<feature type="compositionally biased region" description="Low complexity" evidence="8">
    <location>
        <begin position="1"/>
        <end position="22"/>
    </location>
</feature>
<dbReference type="InterPro" id="IPR000515">
    <property type="entry name" value="MetI-like"/>
</dbReference>
<keyword evidence="11" id="KW-1185">Reference proteome</keyword>
<dbReference type="InterPro" id="IPR045621">
    <property type="entry name" value="BPD_transp_1_N"/>
</dbReference>
<evidence type="ECO:0000313" key="10">
    <source>
        <dbReference type="EMBL" id="NDL59298.1"/>
    </source>
</evidence>
<organism evidence="10 11">
    <name type="scientific">Phytoactinopolyspora mesophila</name>
    <dbReference type="NCBI Taxonomy" id="2650750"/>
    <lineage>
        <taxon>Bacteria</taxon>
        <taxon>Bacillati</taxon>
        <taxon>Actinomycetota</taxon>
        <taxon>Actinomycetes</taxon>
        <taxon>Jiangellales</taxon>
        <taxon>Jiangellaceae</taxon>
        <taxon>Phytoactinopolyspora</taxon>
    </lineage>
</organism>
<dbReference type="GO" id="GO:0055085">
    <property type="term" value="P:transmembrane transport"/>
    <property type="evidence" value="ECO:0007669"/>
    <property type="project" value="InterPro"/>
</dbReference>
<dbReference type="SUPFAM" id="SSF161098">
    <property type="entry name" value="MetI-like"/>
    <property type="match status" value="1"/>
</dbReference>
<feature type="transmembrane region" description="Helical" evidence="7">
    <location>
        <begin position="48"/>
        <end position="69"/>
    </location>
</feature>
<dbReference type="RefSeq" id="WP_162451999.1">
    <property type="nucleotide sequence ID" value="NZ_WLZY01000007.1"/>
</dbReference>
<evidence type="ECO:0000256" key="2">
    <source>
        <dbReference type="ARBA" id="ARBA00022448"/>
    </source>
</evidence>
<evidence type="ECO:0000256" key="6">
    <source>
        <dbReference type="ARBA" id="ARBA00023136"/>
    </source>
</evidence>
<evidence type="ECO:0000259" key="9">
    <source>
        <dbReference type="PROSITE" id="PS50928"/>
    </source>
</evidence>
<dbReference type="EMBL" id="WLZY01000007">
    <property type="protein sequence ID" value="NDL59298.1"/>
    <property type="molecule type" value="Genomic_DNA"/>
</dbReference>
<proteinExistence type="inferred from homology"/>
<keyword evidence="6 7" id="KW-0472">Membrane</keyword>
<reference evidence="10 11" key="1">
    <citation type="submission" date="2019-11" db="EMBL/GenBank/DDBJ databases">
        <authorList>
            <person name="Li X.-J."/>
            <person name="Feng X.-M."/>
        </authorList>
    </citation>
    <scope>NUCLEOTIDE SEQUENCE [LARGE SCALE GENOMIC DNA]</scope>
    <source>
        <strain evidence="10 11">XMNu-373</strain>
    </source>
</reference>
<gene>
    <name evidence="10" type="ORF">F7O44_19700</name>
</gene>
<evidence type="ECO:0000256" key="3">
    <source>
        <dbReference type="ARBA" id="ARBA00022475"/>
    </source>
</evidence>
<dbReference type="Gene3D" id="1.10.3720.10">
    <property type="entry name" value="MetI-like"/>
    <property type="match status" value="1"/>
</dbReference>
<dbReference type="AlphaFoldDB" id="A0A7K3MA77"/>
<keyword evidence="2 7" id="KW-0813">Transport</keyword>
<dbReference type="GO" id="GO:0005886">
    <property type="term" value="C:plasma membrane"/>
    <property type="evidence" value="ECO:0007669"/>
    <property type="project" value="UniProtKB-SubCell"/>
</dbReference>
<comment type="similarity">
    <text evidence="7">Belongs to the binding-protein-dependent transport system permease family.</text>
</comment>
<name>A0A7K3MA77_9ACTN</name>
<dbReference type="PANTHER" id="PTHR43376">
    <property type="entry name" value="OLIGOPEPTIDE TRANSPORT SYSTEM PERMEASE PROTEIN"/>
    <property type="match status" value="1"/>
</dbReference>
<evidence type="ECO:0000256" key="1">
    <source>
        <dbReference type="ARBA" id="ARBA00004651"/>
    </source>
</evidence>
<dbReference type="PANTHER" id="PTHR43376:SF1">
    <property type="entry name" value="OLIGOPEPTIDE TRANSPORT SYSTEM PERMEASE PROTEIN"/>
    <property type="match status" value="1"/>
</dbReference>
<feature type="domain" description="ABC transmembrane type-1" evidence="9">
    <location>
        <begin position="135"/>
        <end position="347"/>
    </location>
</feature>
<accession>A0A7K3MA77</accession>
<evidence type="ECO:0000313" key="11">
    <source>
        <dbReference type="Proteomes" id="UP000460435"/>
    </source>
</evidence>
<dbReference type="PROSITE" id="PS50928">
    <property type="entry name" value="ABC_TM1"/>
    <property type="match status" value="1"/>
</dbReference>
<keyword evidence="3" id="KW-1003">Cell membrane</keyword>
<feature type="transmembrane region" description="Helical" evidence="7">
    <location>
        <begin position="328"/>
        <end position="351"/>
    </location>
</feature>